<keyword evidence="2" id="KW-0808">Transferase</keyword>
<name>A0A176T4U6_9FLAO</name>
<evidence type="ECO:0000256" key="2">
    <source>
        <dbReference type="ARBA" id="ARBA00022679"/>
    </source>
</evidence>
<dbReference type="STRING" id="1333662.LPB303_13780"/>
<dbReference type="Pfam" id="PF00534">
    <property type="entry name" value="Glycos_transf_1"/>
    <property type="match status" value="1"/>
</dbReference>
<gene>
    <name evidence="4" type="ORF">LPB303_13780</name>
</gene>
<dbReference type="RefSeq" id="WP_197482104.1">
    <property type="nucleotide sequence ID" value="NZ_CAXHZY010000003.1"/>
</dbReference>
<evidence type="ECO:0000259" key="3">
    <source>
        <dbReference type="Pfam" id="PF00534"/>
    </source>
</evidence>
<dbReference type="PANTHER" id="PTHR12526:SF629">
    <property type="entry name" value="TEICHURONIC ACID BIOSYNTHESIS GLYCOSYLTRANSFERASE TUAH-RELATED"/>
    <property type="match status" value="1"/>
</dbReference>
<dbReference type="AlphaFoldDB" id="A0A176T4U6"/>
<dbReference type="InterPro" id="IPR001296">
    <property type="entry name" value="Glyco_trans_1"/>
</dbReference>
<dbReference type="EMBL" id="LVWE01000057">
    <property type="protein sequence ID" value="OAD42942.1"/>
    <property type="molecule type" value="Genomic_DNA"/>
</dbReference>
<accession>A0A176T4U6</accession>
<dbReference type="GO" id="GO:0016757">
    <property type="term" value="F:glycosyltransferase activity"/>
    <property type="evidence" value="ECO:0007669"/>
    <property type="project" value="UniProtKB-KW"/>
</dbReference>
<evidence type="ECO:0000256" key="1">
    <source>
        <dbReference type="ARBA" id="ARBA00022676"/>
    </source>
</evidence>
<organism evidence="4 5">
    <name type="scientific">Polaribacter atrinae</name>
    <dbReference type="NCBI Taxonomy" id="1333662"/>
    <lineage>
        <taxon>Bacteria</taxon>
        <taxon>Pseudomonadati</taxon>
        <taxon>Bacteroidota</taxon>
        <taxon>Flavobacteriia</taxon>
        <taxon>Flavobacteriales</taxon>
        <taxon>Flavobacteriaceae</taxon>
    </lineage>
</organism>
<evidence type="ECO:0000313" key="4">
    <source>
        <dbReference type="EMBL" id="OAD42942.1"/>
    </source>
</evidence>
<dbReference type="Gene3D" id="3.40.50.2000">
    <property type="entry name" value="Glycogen Phosphorylase B"/>
    <property type="match status" value="2"/>
</dbReference>
<dbReference type="SUPFAM" id="SSF53756">
    <property type="entry name" value="UDP-Glycosyltransferase/glycogen phosphorylase"/>
    <property type="match status" value="1"/>
</dbReference>
<feature type="domain" description="Glycosyl transferase family 1" evidence="3">
    <location>
        <begin position="183"/>
        <end position="332"/>
    </location>
</feature>
<dbReference type="Proteomes" id="UP000076923">
    <property type="component" value="Unassembled WGS sequence"/>
</dbReference>
<evidence type="ECO:0000313" key="5">
    <source>
        <dbReference type="Proteomes" id="UP000076923"/>
    </source>
</evidence>
<keyword evidence="5" id="KW-1185">Reference proteome</keyword>
<keyword evidence="1" id="KW-0328">Glycosyltransferase</keyword>
<reference evidence="4 5" key="1">
    <citation type="submission" date="2016-02" db="EMBL/GenBank/DDBJ databases">
        <title>Draft genome sequence of Polaribacter atrinae KACC17473.</title>
        <authorList>
            <person name="Shin S.-K."/>
            <person name="Yi H."/>
        </authorList>
    </citation>
    <scope>NUCLEOTIDE SEQUENCE [LARGE SCALE GENOMIC DNA]</scope>
    <source>
        <strain evidence="4 5">KACC 17473</strain>
    </source>
</reference>
<dbReference type="PANTHER" id="PTHR12526">
    <property type="entry name" value="GLYCOSYLTRANSFERASE"/>
    <property type="match status" value="1"/>
</dbReference>
<protein>
    <recommendedName>
        <fullName evidence="3">Glycosyl transferase family 1 domain-containing protein</fullName>
    </recommendedName>
</protein>
<proteinExistence type="predicted"/>
<sequence>MKKIIVSVTNDLSTDQRVDKVCGTLHQNGFKIILIGRKLKNSQPLNRKYSTKRIRLVFNKGFLFYAEYNFRLFFILLFSKKDILLSNDLDTLLPNYLVSILQGKKIVYDSHELFPEIPELVHKPFVKKCWSNLEAWILPKLKNTYTVCNSIAAFYHNKYKTDFKTIINLPKEKEIQLGKFPFHSKDQKIILYQGAVNLGRGLELMIDTMPFLENTLLVIIGDGDLFNNLKQQVKNNNLTHKIHFLGKISPKQLHKLTPLANLGISVEEDLGLNYRFALPNKIFDYIQAEVPILVSDLPEMKQIAIDYKVGEVVTNRSPKKLATQIKSILEKDFSTALKKAKQELVWEKQERKLLAIFNNLK</sequence>
<comment type="caution">
    <text evidence="4">The sequence shown here is derived from an EMBL/GenBank/DDBJ whole genome shotgun (WGS) entry which is preliminary data.</text>
</comment>